<organism evidence="2 3">
    <name type="scientific">Leishmania orientalis</name>
    <dbReference type="NCBI Taxonomy" id="2249476"/>
    <lineage>
        <taxon>Eukaryota</taxon>
        <taxon>Discoba</taxon>
        <taxon>Euglenozoa</taxon>
        <taxon>Kinetoplastea</taxon>
        <taxon>Metakinetoplastina</taxon>
        <taxon>Trypanosomatida</taxon>
        <taxon>Trypanosomatidae</taxon>
        <taxon>Leishmaniinae</taxon>
        <taxon>Leishmania</taxon>
    </lineage>
</organism>
<reference evidence="2 3" key="1">
    <citation type="submission" date="2021-02" db="EMBL/GenBank/DDBJ databases">
        <title>Leishmania (Mundinia) orientalis Genome sequencing and assembly.</title>
        <authorList>
            <person name="Almutairi H."/>
            <person name="Gatherer D."/>
        </authorList>
    </citation>
    <scope>NUCLEOTIDE SEQUENCE [LARGE SCALE GENOMIC DNA]</scope>
    <source>
        <strain evidence="2">LSCM4</strain>
    </source>
</reference>
<sequence>MLRHRSLACLGRLRPTPLWWSAWAARRPMSTRQAERLRRSSTVPMAGGIVTSCAPPSGRVRCSRVASGSAQRATRSSPSSDGASSAFTTAQSAGSDGRARPLPGRFNRLTVQLGFLVAFYHYVLAESINLFLTYLLHSHRLGIGDTGCWLAAVGVPADRFLSVGPTVYGLHLSPRLLLNYLAVNACMYPSIPLQLRFCVATAPILRAPFQVMGRWLGMWKRATVPKAPRSTPY</sequence>
<feature type="compositionally biased region" description="Low complexity" evidence="1">
    <location>
        <begin position="76"/>
        <end position="85"/>
    </location>
</feature>
<dbReference type="Proteomes" id="UP000674143">
    <property type="component" value="Chromosome 8"/>
</dbReference>
<evidence type="ECO:0000313" key="3">
    <source>
        <dbReference type="Proteomes" id="UP000674143"/>
    </source>
</evidence>
<feature type="region of interest" description="Disordered" evidence="1">
    <location>
        <begin position="64"/>
        <end position="99"/>
    </location>
</feature>
<protein>
    <submittedName>
        <fullName evidence="2">Uncharacterized protein</fullName>
    </submittedName>
</protein>
<comment type="caution">
    <text evidence="2">The sequence shown here is derived from an EMBL/GenBank/DDBJ whole genome shotgun (WGS) entry which is preliminary data.</text>
</comment>
<name>A0A836H3Y6_9TRYP</name>
<keyword evidence="3" id="KW-1185">Reference proteome</keyword>
<accession>A0A836H3Y6</accession>
<dbReference type="GeneID" id="92363178"/>
<evidence type="ECO:0000256" key="1">
    <source>
        <dbReference type="SAM" id="MobiDB-lite"/>
    </source>
</evidence>
<dbReference type="AlphaFoldDB" id="A0A836H3Y6"/>
<dbReference type="RefSeq" id="XP_067065487.1">
    <property type="nucleotide sequence ID" value="XM_067209244.1"/>
</dbReference>
<feature type="compositionally biased region" description="Polar residues" evidence="1">
    <location>
        <begin position="66"/>
        <end position="75"/>
    </location>
</feature>
<evidence type="ECO:0000313" key="2">
    <source>
        <dbReference type="EMBL" id="KAG5486421.1"/>
    </source>
</evidence>
<gene>
    <name evidence="2" type="ORF">LSCM4_07349</name>
</gene>
<dbReference type="EMBL" id="JAFHLR010000008">
    <property type="protein sequence ID" value="KAG5486421.1"/>
    <property type="molecule type" value="Genomic_DNA"/>
</dbReference>
<proteinExistence type="predicted"/>
<dbReference type="KEGG" id="loi:92363178"/>